<proteinExistence type="predicted"/>
<evidence type="ECO:0000313" key="1">
    <source>
        <dbReference type="EMBL" id="SMP15904.1"/>
    </source>
</evidence>
<comment type="caution">
    <text evidence="1">The sequence shown here is derived from an EMBL/GenBank/DDBJ whole genome shotgun (WGS) entry which is preliminary data.</text>
</comment>
<gene>
    <name evidence="1" type="ORF">SAMN06265367_102525</name>
</gene>
<sequence length="29" mass="3534">MFKILLVVFGFDNEFGTLREFIFEFIFLT</sequence>
<dbReference type="Proteomes" id="UP001157915">
    <property type="component" value="Unassembled WGS sequence"/>
</dbReference>
<accession>A0ABY1NQX6</accession>
<protein>
    <submittedName>
        <fullName evidence="1">Uncharacterized protein</fullName>
    </submittedName>
</protein>
<reference evidence="1 2" key="1">
    <citation type="submission" date="2017-05" db="EMBL/GenBank/DDBJ databases">
        <authorList>
            <person name="Varghese N."/>
            <person name="Submissions S."/>
        </authorList>
    </citation>
    <scope>NUCLEOTIDE SEQUENCE [LARGE SCALE GENOMIC DNA]</scope>
    <source>
        <strain evidence="1 2">DSM 15360</strain>
    </source>
</reference>
<keyword evidence="2" id="KW-1185">Reference proteome</keyword>
<organism evidence="1 2">
    <name type="scientific">Algoriphagus winogradskyi</name>
    <dbReference type="NCBI Taxonomy" id="237017"/>
    <lineage>
        <taxon>Bacteria</taxon>
        <taxon>Pseudomonadati</taxon>
        <taxon>Bacteroidota</taxon>
        <taxon>Cytophagia</taxon>
        <taxon>Cytophagales</taxon>
        <taxon>Cyclobacteriaceae</taxon>
        <taxon>Algoriphagus</taxon>
    </lineage>
</organism>
<dbReference type="EMBL" id="FXUA01000002">
    <property type="protein sequence ID" value="SMP15904.1"/>
    <property type="molecule type" value="Genomic_DNA"/>
</dbReference>
<evidence type="ECO:0000313" key="2">
    <source>
        <dbReference type="Proteomes" id="UP001157915"/>
    </source>
</evidence>
<name>A0ABY1NQX6_9BACT</name>